<feature type="transmembrane region" description="Helical" evidence="2">
    <location>
        <begin position="94"/>
        <end position="116"/>
    </location>
</feature>
<dbReference type="PANTHER" id="PTHR40465">
    <property type="entry name" value="CHROMOSOME 1, WHOLE GENOME SHOTGUN SEQUENCE"/>
    <property type="match status" value="1"/>
</dbReference>
<dbReference type="EMBL" id="JH711587">
    <property type="protein sequence ID" value="EIW75776.1"/>
    <property type="molecule type" value="Genomic_DNA"/>
</dbReference>
<keyword evidence="5" id="KW-1185">Reference proteome</keyword>
<proteinExistence type="predicted"/>
<feature type="transmembrane region" description="Helical" evidence="2">
    <location>
        <begin position="20"/>
        <end position="45"/>
    </location>
</feature>
<feature type="domain" description="DUF6534" evidence="3">
    <location>
        <begin position="178"/>
        <end position="261"/>
    </location>
</feature>
<dbReference type="PANTHER" id="PTHR40465:SF1">
    <property type="entry name" value="DUF6534 DOMAIN-CONTAINING PROTEIN"/>
    <property type="match status" value="1"/>
</dbReference>
<feature type="transmembrane region" description="Helical" evidence="2">
    <location>
        <begin position="226"/>
        <end position="245"/>
    </location>
</feature>
<feature type="transmembrane region" description="Helical" evidence="2">
    <location>
        <begin position="57"/>
        <end position="82"/>
    </location>
</feature>
<evidence type="ECO:0000259" key="3">
    <source>
        <dbReference type="Pfam" id="PF20152"/>
    </source>
</evidence>
<evidence type="ECO:0000256" key="1">
    <source>
        <dbReference type="SAM" id="MobiDB-lite"/>
    </source>
</evidence>
<protein>
    <recommendedName>
        <fullName evidence="3">DUF6534 domain-containing protein</fullName>
    </recommendedName>
</protein>
<feature type="transmembrane region" description="Helical" evidence="2">
    <location>
        <begin position="128"/>
        <end position="148"/>
    </location>
</feature>
<dbReference type="KEGG" id="cput:CONPUDRAFT_85046"/>
<evidence type="ECO:0000256" key="2">
    <source>
        <dbReference type="SAM" id="Phobius"/>
    </source>
</evidence>
<dbReference type="OrthoDB" id="3214861at2759"/>
<evidence type="ECO:0000313" key="4">
    <source>
        <dbReference type="EMBL" id="EIW75776.1"/>
    </source>
</evidence>
<dbReference type="InterPro" id="IPR045339">
    <property type="entry name" value="DUF6534"/>
</dbReference>
<dbReference type="Proteomes" id="UP000053558">
    <property type="component" value="Unassembled WGS sequence"/>
</dbReference>
<evidence type="ECO:0000313" key="5">
    <source>
        <dbReference type="Proteomes" id="UP000053558"/>
    </source>
</evidence>
<accession>A0A5M3MA07</accession>
<organism evidence="4 5">
    <name type="scientific">Coniophora puteana (strain RWD-64-598)</name>
    <name type="common">Brown rot fungus</name>
    <dbReference type="NCBI Taxonomy" id="741705"/>
    <lineage>
        <taxon>Eukaryota</taxon>
        <taxon>Fungi</taxon>
        <taxon>Dikarya</taxon>
        <taxon>Basidiomycota</taxon>
        <taxon>Agaricomycotina</taxon>
        <taxon>Agaricomycetes</taxon>
        <taxon>Agaricomycetidae</taxon>
        <taxon>Boletales</taxon>
        <taxon>Coniophorineae</taxon>
        <taxon>Coniophoraceae</taxon>
        <taxon>Coniophora</taxon>
    </lineage>
</organism>
<dbReference type="AlphaFoldDB" id="A0A5M3MA07"/>
<dbReference type="GeneID" id="19210878"/>
<keyword evidence="2" id="KW-0472">Membrane</keyword>
<feature type="compositionally biased region" description="Acidic residues" evidence="1">
    <location>
        <begin position="317"/>
        <end position="327"/>
    </location>
</feature>
<reference evidence="5" key="1">
    <citation type="journal article" date="2012" name="Science">
        <title>The Paleozoic origin of enzymatic lignin decomposition reconstructed from 31 fungal genomes.</title>
        <authorList>
            <person name="Floudas D."/>
            <person name="Binder M."/>
            <person name="Riley R."/>
            <person name="Barry K."/>
            <person name="Blanchette R.A."/>
            <person name="Henrissat B."/>
            <person name="Martinez A.T."/>
            <person name="Otillar R."/>
            <person name="Spatafora J.W."/>
            <person name="Yadav J.S."/>
            <person name="Aerts A."/>
            <person name="Benoit I."/>
            <person name="Boyd A."/>
            <person name="Carlson A."/>
            <person name="Copeland A."/>
            <person name="Coutinho P.M."/>
            <person name="de Vries R.P."/>
            <person name="Ferreira P."/>
            <person name="Findley K."/>
            <person name="Foster B."/>
            <person name="Gaskell J."/>
            <person name="Glotzer D."/>
            <person name="Gorecki P."/>
            <person name="Heitman J."/>
            <person name="Hesse C."/>
            <person name="Hori C."/>
            <person name="Igarashi K."/>
            <person name="Jurgens J.A."/>
            <person name="Kallen N."/>
            <person name="Kersten P."/>
            <person name="Kohler A."/>
            <person name="Kuees U."/>
            <person name="Kumar T.K.A."/>
            <person name="Kuo A."/>
            <person name="LaButti K."/>
            <person name="Larrondo L.F."/>
            <person name="Lindquist E."/>
            <person name="Ling A."/>
            <person name="Lombard V."/>
            <person name="Lucas S."/>
            <person name="Lundell T."/>
            <person name="Martin R."/>
            <person name="McLaughlin D.J."/>
            <person name="Morgenstern I."/>
            <person name="Morin E."/>
            <person name="Murat C."/>
            <person name="Nagy L.G."/>
            <person name="Nolan M."/>
            <person name="Ohm R.A."/>
            <person name="Patyshakuliyeva A."/>
            <person name="Rokas A."/>
            <person name="Ruiz-Duenas F.J."/>
            <person name="Sabat G."/>
            <person name="Salamov A."/>
            <person name="Samejima M."/>
            <person name="Schmutz J."/>
            <person name="Slot J.C."/>
            <person name="St John F."/>
            <person name="Stenlid J."/>
            <person name="Sun H."/>
            <person name="Sun S."/>
            <person name="Syed K."/>
            <person name="Tsang A."/>
            <person name="Wiebenga A."/>
            <person name="Young D."/>
            <person name="Pisabarro A."/>
            <person name="Eastwood D.C."/>
            <person name="Martin F."/>
            <person name="Cullen D."/>
            <person name="Grigoriev I.V."/>
            <person name="Hibbett D.S."/>
        </authorList>
    </citation>
    <scope>NUCLEOTIDE SEQUENCE [LARGE SCALE GENOMIC DNA]</scope>
    <source>
        <strain evidence="5">RWD-64-598 SS2</strain>
    </source>
</reference>
<comment type="caution">
    <text evidence="4">The sequence shown here is derived from an EMBL/GenBank/DDBJ whole genome shotgun (WGS) entry which is preliminary data.</text>
</comment>
<feature type="region of interest" description="Disordered" evidence="1">
    <location>
        <begin position="291"/>
        <end position="351"/>
    </location>
</feature>
<sequence length="351" mass="39353">MSLPLLPTPAELGIQTNNTLGSLLVGGLVAATLWGVTTMQTFTYFDRYGKDRLSLKIFVAFIWILDTFDSILTSHILYWYFVVNYLNPLSLSEPVWSIMVHVLITSITDVMIRAMFARRVFQLSNRNYVLTGITVAISALDLICGITITVKALQLGTFAQLDTISTWFYLNFAAGFSGDLFVAIVLCYYLWRSRTGFQTTNSLVRTLMTYIITTGLLTSVDAALGMICYIVMPNNFIFIAFYMNLAKMYTNSYLASLNAREALRDKSDNMVSIHLTRISDRPFGTEFSASTPAAPDTTYASTMPKRSVSMEHSPVEMETEPETEVDTMGDAKVDDRSSSYEYYRPRGAHAV</sequence>
<feature type="transmembrane region" description="Helical" evidence="2">
    <location>
        <begin position="203"/>
        <end position="220"/>
    </location>
</feature>
<keyword evidence="2" id="KW-1133">Transmembrane helix</keyword>
<keyword evidence="2" id="KW-0812">Transmembrane</keyword>
<dbReference type="OMA" id="YIVMPNN"/>
<dbReference type="RefSeq" id="XP_007773800.1">
    <property type="nucleotide sequence ID" value="XM_007775610.1"/>
</dbReference>
<gene>
    <name evidence="4" type="ORF">CONPUDRAFT_85046</name>
</gene>
<dbReference type="Pfam" id="PF20152">
    <property type="entry name" value="DUF6534"/>
    <property type="match status" value="1"/>
</dbReference>
<feature type="compositionally biased region" description="Basic and acidic residues" evidence="1">
    <location>
        <begin position="329"/>
        <end position="338"/>
    </location>
</feature>
<name>A0A5M3MA07_CONPW</name>
<feature type="transmembrane region" description="Helical" evidence="2">
    <location>
        <begin position="168"/>
        <end position="191"/>
    </location>
</feature>